<gene>
    <name evidence="4" type="ORF">SCHPADRAFT_516305</name>
</gene>
<dbReference type="PANTHER" id="PTHR10039:SF17">
    <property type="entry name" value="FUNGAL STAND N-TERMINAL GOODBYE DOMAIN-CONTAINING PROTEIN-RELATED"/>
    <property type="match status" value="1"/>
</dbReference>
<dbReference type="PANTHER" id="PTHR10039">
    <property type="entry name" value="AMELOGENIN"/>
    <property type="match status" value="1"/>
</dbReference>
<reference evidence="4 5" key="1">
    <citation type="submission" date="2015-04" db="EMBL/GenBank/DDBJ databases">
        <title>Complete genome sequence of Schizopora paradoxa KUC8140, a cosmopolitan wood degrader in East Asia.</title>
        <authorList>
            <consortium name="DOE Joint Genome Institute"/>
            <person name="Min B."/>
            <person name="Park H."/>
            <person name="Jang Y."/>
            <person name="Kim J.-J."/>
            <person name="Kim K.H."/>
            <person name="Pangilinan J."/>
            <person name="Lipzen A."/>
            <person name="Riley R."/>
            <person name="Grigoriev I.V."/>
            <person name="Spatafora J.W."/>
            <person name="Choi I.-G."/>
        </authorList>
    </citation>
    <scope>NUCLEOTIDE SEQUENCE [LARGE SCALE GENOMIC DNA]</scope>
    <source>
        <strain evidence="4 5">KUC8140</strain>
    </source>
</reference>
<keyword evidence="5" id="KW-1185">Reference proteome</keyword>
<feature type="domain" description="Nephrocystin 3-like N-terminal" evidence="3">
    <location>
        <begin position="302"/>
        <end position="413"/>
    </location>
</feature>
<dbReference type="AlphaFoldDB" id="A0A0H2S0E7"/>
<dbReference type="InParanoid" id="A0A0H2S0E7"/>
<dbReference type="OrthoDB" id="5967843at2759"/>
<accession>A0A0H2S0E7</accession>
<dbReference type="InterPro" id="IPR027417">
    <property type="entry name" value="P-loop_NTPase"/>
</dbReference>
<name>A0A0H2S0E7_9AGAM</name>
<feature type="region of interest" description="Disordered" evidence="2">
    <location>
        <begin position="433"/>
        <end position="455"/>
    </location>
</feature>
<evidence type="ECO:0000259" key="3">
    <source>
        <dbReference type="Pfam" id="PF24883"/>
    </source>
</evidence>
<organism evidence="4 5">
    <name type="scientific">Schizopora paradoxa</name>
    <dbReference type="NCBI Taxonomy" id="27342"/>
    <lineage>
        <taxon>Eukaryota</taxon>
        <taxon>Fungi</taxon>
        <taxon>Dikarya</taxon>
        <taxon>Basidiomycota</taxon>
        <taxon>Agaricomycotina</taxon>
        <taxon>Agaricomycetes</taxon>
        <taxon>Hymenochaetales</taxon>
        <taxon>Schizoporaceae</taxon>
        <taxon>Schizopora</taxon>
    </lineage>
</organism>
<dbReference type="Proteomes" id="UP000053477">
    <property type="component" value="Unassembled WGS sequence"/>
</dbReference>
<evidence type="ECO:0000313" key="4">
    <source>
        <dbReference type="EMBL" id="KLO10466.1"/>
    </source>
</evidence>
<evidence type="ECO:0000313" key="5">
    <source>
        <dbReference type="Proteomes" id="UP000053477"/>
    </source>
</evidence>
<dbReference type="EMBL" id="KQ086025">
    <property type="protein sequence ID" value="KLO10466.1"/>
    <property type="molecule type" value="Genomic_DNA"/>
</dbReference>
<evidence type="ECO:0000256" key="1">
    <source>
        <dbReference type="ARBA" id="ARBA00022737"/>
    </source>
</evidence>
<dbReference type="Gene3D" id="3.40.50.300">
    <property type="entry name" value="P-loop containing nucleotide triphosphate hydrolases"/>
    <property type="match status" value="1"/>
</dbReference>
<protein>
    <recommendedName>
        <fullName evidence="3">Nephrocystin 3-like N-terminal domain-containing protein</fullName>
    </recommendedName>
</protein>
<keyword evidence="1" id="KW-0677">Repeat</keyword>
<proteinExistence type="predicted"/>
<dbReference type="InterPro" id="IPR056884">
    <property type="entry name" value="NPHP3-like_N"/>
</dbReference>
<sequence>MCLVLAFLVFQKEPLRRDELIRLLSPFTTESSISSAIDNLMPVIAEAHPVDGEMIRCSHKSFSDVLEKPDALKSSFHHDADETWRENGKKKVDTFRDELLPELTESAQCLRLARACLHALNTELKFQVSALYDQNRPITKESVAVPPFLCHASKYWQKYCELAGERGRDIKPLPHRHAICWMEALGFAEESGLESGFPNEIQKYFEKCQTALWTVSARGDARNPGPSNKWEGEHEELEQLLAPNFQSLPRGCQPGIRVSILDRIKKWVKDSVPANPNIEFVGESANSPFAGAGACPRDSPTSYSNILWISGDDGMGKTAIASSVVTLLNSTEFGDVIHAHYFISDDVKKGDPRRIWCTIAYQLAISSPAYRRILSESGVLTTDTKDLNVKDLFEALIKTPLSQLNMSIVVVIDEEFASVMQAYSHESKRRRHCERARRGLPYRPGEQRRVKGNNG</sequence>
<dbReference type="Pfam" id="PF24883">
    <property type="entry name" value="NPHP3_N"/>
    <property type="match status" value="1"/>
</dbReference>
<evidence type="ECO:0000256" key="2">
    <source>
        <dbReference type="SAM" id="MobiDB-lite"/>
    </source>
</evidence>